<dbReference type="Pfam" id="PF19744">
    <property type="entry name" value="DUF6232"/>
    <property type="match status" value="1"/>
</dbReference>
<dbReference type="InterPro" id="IPR045629">
    <property type="entry name" value="DUF6232"/>
</dbReference>
<gene>
    <name evidence="2" type="ORF">Dsi01nite_055020</name>
</gene>
<keyword evidence="1" id="KW-0472">Membrane</keyword>
<keyword evidence="1" id="KW-0812">Transmembrane</keyword>
<keyword evidence="3" id="KW-1185">Reference proteome</keyword>
<keyword evidence="1" id="KW-1133">Transmembrane helix</keyword>
<evidence type="ECO:0000313" key="3">
    <source>
        <dbReference type="Proteomes" id="UP000660611"/>
    </source>
</evidence>
<comment type="caution">
    <text evidence="2">The sequence shown here is derived from an EMBL/GenBank/DDBJ whole genome shotgun (WGS) entry which is preliminary data.</text>
</comment>
<dbReference type="AlphaFoldDB" id="A0A919PMQ3"/>
<protein>
    <submittedName>
        <fullName evidence="2">Uncharacterized protein</fullName>
    </submittedName>
</protein>
<feature type="transmembrane region" description="Helical" evidence="1">
    <location>
        <begin position="49"/>
        <end position="69"/>
    </location>
</feature>
<reference evidence="2" key="1">
    <citation type="submission" date="2021-01" db="EMBL/GenBank/DDBJ databases">
        <title>Whole genome shotgun sequence of Dactylosporangium siamense NBRC 106093.</title>
        <authorList>
            <person name="Komaki H."/>
            <person name="Tamura T."/>
        </authorList>
    </citation>
    <scope>NUCLEOTIDE SEQUENCE</scope>
    <source>
        <strain evidence="2">NBRC 106093</strain>
    </source>
</reference>
<dbReference type="EMBL" id="BONQ01000083">
    <property type="protein sequence ID" value="GIG47461.1"/>
    <property type="molecule type" value="Genomic_DNA"/>
</dbReference>
<sequence>MSTTVFYRSTDLMITEEIFALWSPEPRVFVLDEVQGVHVVRGSIHPARIVLMVMGVLAVVGVLVAWPVINSAGEYLFAFAALTAPPMVGSTSRALTPRTLHLVGHHLGVKVVLFSSSDMLMFGQVKRALMRAFEVRSRSMDRRDLAGYDEAYQLLNRAL</sequence>
<evidence type="ECO:0000313" key="2">
    <source>
        <dbReference type="EMBL" id="GIG47461.1"/>
    </source>
</evidence>
<proteinExistence type="predicted"/>
<dbReference type="Proteomes" id="UP000660611">
    <property type="component" value="Unassembled WGS sequence"/>
</dbReference>
<accession>A0A919PMQ3</accession>
<dbReference type="RefSeq" id="WP_203849187.1">
    <property type="nucleotide sequence ID" value="NZ_BAAAVW010000018.1"/>
</dbReference>
<evidence type="ECO:0000256" key="1">
    <source>
        <dbReference type="SAM" id="Phobius"/>
    </source>
</evidence>
<organism evidence="2 3">
    <name type="scientific">Dactylosporangium siamense</name>
    <dbReference type="NCBI Taxonomy" id="685454"/>
    <lineage>
        <taxon>Bacteria</taxon>
        <taxon>Bacillati</taxon>
        <taxon>Actinomycetota</taxon>
        <taxon>Actinomycetes</taxon>
        <taxon>Micromonosporales</taxon>
        <taxon>Micromonosporaceae</taxon>
        <taxon>Dactylosporangium</taxon>
    </lineage>
</organism>
<name>A0A919PMQ3_9ACTN</name>